<dbReference type="InterPro" id="IPR011006">
    <property type="entry name" value="CheY-like_superfamily"/>
</dbReference>
<dbReference type="PANTHER" id="PTHR42872:SF3">
    <property type="entry name" value="PROTEIN-GLUTAMATE METHYLESTERASE_PROTEIN-GLUTAMINE GLUTAMINASE 1"/>
    <property type="match status" value="1"/>
</dbReference>
<dbReference type="HAMAP" id="MF_00099">
    <property type="entry name" value="CheB_chemtxs"/>
    <property type="match status" value="1"/>
</dbReference>
<sequence>MEGMNLKSWNESAKAPNGGKRMEYKVLVVDDSALMRSELTKIIEKDEELKVVATARNGSQVLDKIRRFHPDVVTMDINMPIMDGIEALKQVMENAPLPVVMISSLTQEGAEETMDALNLGAFDFIAKPSGSISLDIATQGKIIRLKLKTAATSRSRWSLRKRITARPPAIRKPIVSQRSVRRSPIIRSGLRGAVPKKGIVAIGVSTGGPKTLMSILPQIPADFSGSILIAQHMPENFTLSFANRLNKVCSLHVKEAENGDIVEPGTIYVAPGGKHMKVKNRNNRLLMLEIVDDIPSKIYKPSVEVLFESLLENIGTNWLGVMLTGMGSDGARALTQLRKMGGHTIAESEESCVVFGMPGKVVEMGGAEYVLSEHEIASKIVEISGGLA</sequence>
<evidence type="ECO:0000256" key="3">
    <source>
        <dbReference type="HAMAP-Rule" id="MF_00099"/>
    </source>
</evidence>
<evidence type="ECO:0000256" key="2">
    <source>
        <dbReference type="ARBA" id="ARBA00048267"/>
    </source>
</evidence>
<feature type="active site" evidence="3 4">
    <location>
        <position position="205"/>
    </location>
</feature>
<dbReference type="PROSITE" id="PS50122">
    <property type="entry name" value="CHEB"/>
    <property type="match status" value="1"/>
</dbReference>
<name>A0A2A4TAE3_9DELT</name>
<dbReference type="SUPFAM" id="SSF52172">
    <property type="entry name" value="CheY-like"/>
    <property type="match status" value="1"/>
</dbReference>
<dbReference type="GO" id="GO:0008984">
    <property type="term" value="F:protein-glutamate methylesterase activity"/>
    <property type="evidence" value="ECO:0007669"/>
    <property type="project" value="UniProtKB-UniRule"/>
</dbReference>
<comment type="PTM">
    <text evidence="3">Phosphorylated by CheA. Phosphorylation of the N-terminal regulatory domain activates the methylesterase activity.</text>
</comment>
<dbReference type="InterPro" id="IPR008248">
    <property type="entry name" value="CheB-like"/>
</dbReference>
<dbReference type="GO" id="GO:0006935">
    <property type="term" value="P:chemotaxis"/>
    <property type="evidence" value="ECO:0007669"/>
    <property type="project" value="UniProtKB-UniRule"/>
</dbReference>
<dbReference type="InterPro" id="IPR001789">
    <property type="entry name" value="Sig_transdc_resp-reg_receiver"/>
</dbReference>
<dbReference type="Pfam" id="PF00072">
    <property type="entry name" value="Response_reg"/>
    <property type="match status" value="1"/>
</dbReference>
<dbReference type="CDD" id="cd17541">
    <property type="entry name" value="REC_CheB-like"/>
    <property type="match status" value="1"/>
</dbReference>
<dbReference type="Pfam" id="PF01339">
    <property type="entry name" value="CheB_methylest"/>
    <property type="match status" value="1"/>
</dbReference>
<reference evidence="9" key="1">
    <citation type="submission" date="2017-08" db="EMBL/GenBank/DDBJ databases">
        <title>A dynamic microbial community with high functional redundancy inhabits the cold, oxic subseafloor aquifer.</title>
        <authorList>
            <person name="Tully B.J."/>
            <person name="Wheat C.G."/>
            <person name="Glazer B.T."/>
            <person name="Huber J.A."/>
        </authorList>
    </citation>
    <scope>NUCLEOTIDE SEQUENCE [LARGE SCALE GENOMIC DNA]</scope>
</reference>
<comment type="subcellular location">
    <subcellularLocation>
        <location evidence="3">Cytoplasm</location>
    </subcellularLocation>
</comment>
<comment type="function">
    <text evidence="3">Involved in chemotaxis. Part of a chemotaxis signal transduction system that modulates chemotaxis in response to various stimuli. Catalyzes the demethylation of specific methylglutamate residues introduced into the chemoreceptors (methyl-accepting chemotaxis proteins or MCP) by CheR. Also mediates the irreversible deamidation of specific glutamine residues to glutamic acid.</text>
</comment>
<dbReference type="EC" id="3.5.1.44" evidence="3"/>
<evidence type="ECO:0000256" key="1">
    <source>
        <dbReference type="ARBA" id="ARBA00022801"/>
    </source>
</evidence>
<dbReference type="GO" id="GO:0050568">
    <property type="term" value="F:protein-glutamine glutaminase activity"/>
    <property type="evidence" value="ECO:0007669"/>
    <property type="project" value="UniProtKB-UniRule"/>
</dbReference>
<dbReference type="NCBIfam" id="NF009206">
    <property type="entry name" value="PRK12555.1"/>
    <property type="match status" value="1"/>
</dbReference>
<dbReference type="PIRSF" id="PIRSF000876">
    <property type="entry name" value="RR_chemtxs_CheB"/>
    <property type="match status" value="1"/>
</dbReference>
<evidence type="ECO:0000313" key="8">
    <source>
        <dbReference type="EMBL" id="PCI30508.1"/>
    </source>
</evidence>
<evidence type="ECO:0000256" key="4">
    <source>
        <dbReference type="PROSITE-ProRule" id="PRU00050"/>
    </source>
</evidence>
<organism evidence="8 9">
    <name type="scientific">SAR324 cluster bacterium</name>
    <dbReference type="NCBI Taxonomy" id="2024889"/>
    <lineage>
        <taxon>Bacteria</taxon>
        <taxon>Deltaproteobacteria</taxon>
        <taxon>SAR324 cluster</taxon>
    </lineage>
</organism>
<dbReference type="PROSITE" id="PS50110">
    <property type="entry name" value="RESPONSE_REGULATORY"/>
    <property type="match status" value="1"/>
</dbReference>
<dbReference type="NCBIfam" id="NF001965">
    <property type="entry name" value="PRK00742.1"/>
    <property type="match status" value="1"/>
</dbReference>
<dbReference type="GO" id="GO:0005737">
    <property type="term" value="C:cytoplasm"/>
    <property type="evidence" value="ECO:0007669"/>
    <property type="project" value="UniProtKB-SubCell"/>
</dbReference>
<comment type="catalytic activity">
    <reaction evidence="3">
        <text>L-glutaminyl-[protein] + H2O = L-glutamyl-[protein] + NH4(+)</text>
        <dbReference type="Rhea" id="RHEA:16441"/>
        <dbReference type="Rhea" id="RHEA-COMP:10207"/>
        <dbReference type="Rhea" id="RHEA-COMP:10208"/>
        <dbReference type="ChEBI" id="CHEBI:15377"/>
        <dbReference type="ChEBI" id="CHEBI:28938"/>
        <dbReference type="ChEBI" id="CHEBI:29973"/>
        <dbReference type="ChEBI" id="CHEBI:30011"/>
        <dbReference type="EC" id="3.5.1.44"/>
    </reaction>
</comment>
<dbReference type="GO" id="GO:0000156">
    <property type="term" value="F:phosphorelay response regulator activity"/>
    <property type="evidence" value="ECO:0007669"/>
    <property type="project" value="InterPro"/>
</dbReference>
<dbReference type="SMART" id="SM00448">
    <property type="entry name" value="REC"/>
    <property type="match status" value="1"/>
</dbReference>
<feature type="domain" description="CheB-type methylesterase" evidence="7">
    <location>
        <begin position="193"/>
        <end position="382"/>
    </location>
</feature>
<dbReference type="Gene3D" id="3.40.50.180">
    <property type="entry name" value="Methylesterase CheB, C-terminal domain"/>
    <property type="match status" value="1"/>
</dbReference>
<evidence type="ECO:0000259" key="7">
    <source>
        <dbReference type="PROSITE" id="PS50122"/>
    </source>
</evidence>
<comment type="domain">
    <text evidence="3">Contains a C-terminal catalytic domain, and an N-terminal region which modulates catalytic activity.</text>
</comment>
<dbReference type="EC" id="3.1.1.61" evidence="3"/>
<proteinExistence type="inferred from homology"/>
<dbReference type="CDD" id="cd16432">
    <property type="entry name" value="CheB_Rec"/>
    <property type="match status" value="1"/>
</dbReference>
<keyword evidence="3 4" id="KW-0145">Chemotaxis</keyword>
<feature type="active site" evidence="3 4">
    <location>
        <position position="232"/>
    </location>
</feature>
<dbReference type="Proteomes" id="UP000218113">
    <property type="component" value="Unassembled WGS sequence"/>
</dbReference>
<dbReference type="AlphaFoldDB" id="A0A2A4TAE3"/>
<dbReference type="InterPro" id="IPR035909">
    <property type="entry name" value="CheB_C"/>
</dbReference>
<keyword evidence="3" id="KW-0963">Cytoplasm</keyword>
<dbReference type="Gene3D" id="3.40.50.2300">
    <property type="match status" value="1"/>
</dbReference>
<dbReference type="InterPro" id="IPR000673">
    <property type="entry name" value="Sig_transdc_resp-reg_Me-estase"/>
</dbReference>
<evidence type="ECO:0000259" key="6">
    <source>
        <dbReference type="PROSITE" id="PS50110"/>
    </source>
</evidence>
<accession>A0A2A4TAE3</accession>
<keyword evidence="3 5" id="KW-0597">Phosphoprotein</keyword>
<protein>
    <recommendedName>
        <fullName evidence="3">Protein-glutamate methylesterase/protein-glutamine glutaminase</fullName>
        <ecNumber evidence="3">3.1.1.61</ecNumber>
        <ecNumber evidence="3">3.5.1.44</ecNumber>
    </recommendedName>
</protein>
<dbReference type="PANTHER" id="PTHR42872">
    <property type="entry name" value="PROTEIN-GLUTAMATE METHYLESTERASE/PROTEIN-GLUTAMINE GLUTAMINASE"/>
    <property type="match status" value="1"/>
</dbReference>
<evidence type="ECO:0000256" key="5">
    <source>
        <dbReference type="PROSITE-ProRule" id="PRU00169"/>
    </source>
</evidence>
<feature type="active site" evidence="3 4">
    <location>
        <position position="329"/>
    </location>
</feature>
<keyword evidence="1 3" id="KW-0378">Hydrolase</keyword>
<feature type="modified residue" description="4-aspartylphosphate" evidence="3 5">
    <location>
        <position position="76"/>
    </location>
</feature>
<evidence type="ECO:0000313" key="9">
    <source>
        <dbReference type="Proteomes" id="UP000218113"/>
    </source>
</evidence>
<comment type="caution">
    <text evidence="8">The sequence shown here is derived from an EMBL/GenBank/DDBJ whole genome shotgun (WGS) entry which is preliminary data.</text>
</comment>
<comment type="catalytic activity">
    <reaction evidence="2 3">
        <text>[protein]-L-glutamate 5-O-methyl ester + H2O = L-glutamyl-[protein] + methanol + H(+)</text>
        <dbReference type="Rhea" id="RHEA:23236"/>
        <dbReference type="Rhea" id="RHEA-COMP:10208"/>
        <dbReference type="Rhea" id="RHEA-COMP:10311"/>
        <dbReference type="ChEBI" id="CHEBI:15377"/>
        <dbReference type="ChEBI" id="CHEBI:15378"/>
        <dbReference type="ChEBI" id="CHEBI:17790"/>
        <dbReference type="ChEBI" id="CHEBI:29973"/>
        <dbReference type="ChEBI" id="CHEBI:82795"/>
        <dbReference type="EC" id="3.1.1.61"/>
    </reaction>
</comment>
<gene>
    <name evidence="3" type="primary">cheB</name>
    <name evidence="8" type="ORF">COB67_01625</name>
</gene>
<feature type="domain" description="Response regulatory" evidence="6">
    <location>
        <begin position="25"/>
        <end position="142"/>
    </location>
</feature>
<dbReference type="SUPFAM" id="SSF52738">
    <property type="entry name" value="Methylesterase CheB, C-terminal domain"/>
    <property type="match status" value="1"/>
</dbReference>
<dbReference type="EMBL" id="NVSR01000004">
    <property type="protein sequence ID" value="PCI30508.1"/>
    <property type="molecule type" value="Genomic_DNA"/>
</dbReference>
<comment type="similarity">
    <text evidence="3">Belongs to the CheB family.</text>
</comment>